<keyword evidence="4 6" id="KW-0067">ATP-binding</keyword>
<evidence type="ECO:0000313" key="7">
    <source>
        <dbReference type="Proteomes" id="UP001213972"/>
    </source>
</evidence>
<organism evidence="6 7">
    <name type="scientific">Candidatus Microbacterium phytovorans</name>
    <dbReference type="NCBI Taxonomy" id="3121374"/>
    <lineage>
        <taxon>Bacteria</taxon>
        <taxon>Bacillati</taxon>
        <taxon>Actinomycetota</taxon>
        <taxon>Actinomycetes</taxon>
        <taxon>Micrococcales</taxon>
        <taxon>Microbacteriaceae</taxon>
        <taxon>Microbacterium</taxon>
    </lineage>
</organism>
<dbReference type="Pfam" id="PF00005">
    <property type="entry name" value="ABC_tran"/>
    <property type="match status" value="2"/>
</dbReference>
<reference evidence="6" key="1">
    <citation type="submission" date="2023-03" db="EMBL/GenBank/DDBJ databases">
        <title>Andean soil-derived lignocellulolytic bacterial consortium as a source of novel taxa and putative plastic-active enzymes.</title>
        <authorList>
            <person name="Diaz-Garcia L."/>
            <person name="Chuvochina M."/>
            <person name="Feuerriegel G."/>
            <person name="Bunk B."/>
            <person name="Sproer C."/>
            <person name="Streit W.R."/>
            <person name="Rodriguez L.M."/>
            <person name="Overmann J."/>
            <person name="Jimenez D.J."/>
        </authorList>
    </citation>
    <scope>NUCLEOTIDE SEQUENCE</scope>
    <source>
        <strain evidence="6">MAG 4610</strain>
    </source>
</reference>
<dbReference type="InterPro" id="IPR050319">
    <property type="entry name" value="ABC_transp_ATP-bind"/>
</dbReference>
<evidence type="ECO:0000256" key="3">
    <source>
        <dbReference type="ARBA" id="ARBA00022741"/>
    </source>
</evidence>
<gene>
    <name evidence="6" type="ORF">P0Y48_12800</name>
</gene>
<protein>
    <submittedName>
        <fullName evidence="6">ABC transporter ATP-binding protein</fullName>
    </submittedName>
</protein>
<dbReference type="EMBL" id="CP119321">
    <property type="protein sequence ID" value="WEK13322.1"/>
    <property type="molecule type" value="Genomic_DNA"/>
</dbReference>
<dbReference type="GO" id="GO:0055085">
    <property type="term" value="P:transmembrane transport"/>
    <property type="evidence" value="ECO:0007669"/>
    <property type="project" value="UniProtKB-ARBA"/>
</dbReference>
<feature type="domain" description="ABC transporter" evidence="5">
    <location>
        <begin position="298"/>
        <end position="548"/>
    </location>
</feature>
<proteinExistence type="inferred from homology"/>
<dbReference type="PANTHER" id="PTHR43776">
    <property type="entry name" value="TRANSPORT ATP-BINDING PROTEIN"/>
    <property type="match status" value="1"/>
</dbReference>
<evidence type="ECO:0000259" key="5">
    <source>
        <dbReference type="PROSITE" id="PS50893"/>
    </source>
</evidence>
<keyword evidence="2" id="KW-0813">Transport</keyword>
<dbReference type="InterPro" id="IPR003439">
    <property type="entry name" value="ABC_transporter-like_ATP-bd"/>
</dbReference>
<dbReference type="InterPro" id="IPR027417">
    <property type="entry name" value="P-loop_NTPase"/>
</dbReference>
<evidence type="ECO:0000256" key="4">
    <source>
        <dbReference type="ARBA" id="ARBA00022840"/>
    </source>
</evidence>
<dbReference type="NCBIfam" id="NF008453">
    <property type="entry name" value="PRK11308.1"/>
    <property type="match status" value="2"/>
</dbReference>
<feature type="domain" description="ABC transporter" evidence="5">
    <location>
        <begin position="5"/>
        <end position="255"/>
    </location>
</feature>
<dbReference type="InterPro" id="IPR017871">
    <property type="entry name" value="ABC_transporter-like_CS"/>
</dbReference>
<dbReference type="PROSITE" id="PS50893">
    <property type="entry name" value="ABC_TRANSPORTER_2"/>
    <property type="match status" value="2"/>
</dbReference>
<evidence type="ECO:0000256" key="2">
    <source>
        <dbReference type="ARBA" id="ARBA00022448"/>
    </source>
</evidence>
<dbReference type="AlphaFoldDB" id="A0AAJ5W2H1"/>
<dbReference type="Gene3D" id="3.40.50.300">
    <property type="entry name" value="P-loop containing nucleotide triphosphate hydrolases"/>
    <property type="match status" value="2"/>
</dbReference>
<dbReference type="CDD" id="cd03257">
    <property type="entry name" value="ABC_NikE_OppD_transporters"/>
    <property type="match status" value="2"/>
</dbReference>
<evidence type="ECO:0000256" key="1">
    <source>
        <dbReference type="ARBA" id="ARBA00005417"/>
    </source>
</evidence>
<dbReference type="Proteomes" id="UP001213972">
    <property type="component" value="Chromosome"/>
</dbReference>
<dbReference type="SUPFAM" id="SSF52540">
    <property type="entry name" value="P-loop containing nucleoside triphosphate hydrolases"/>
    <property type="match status" value="2"/>
</dbReference>
<dbReference type="SMART" id="SM00382">
    <property type="entry name" value="AAA"/>
    <property type="match status" value="2"/>
</dbReference>
<comment type="similarity">
    <text evidence="1">Belongs to the ABC transporter superfamily.</text>
</comment>
<dbReference type="PANTHER" id="PTHR43776:SF7">
    <property type="entry name" value="D,D-DIPEPTIDE TRANSPORT ATP-BINDING PROTEIN DDPF-RELATED"/>
    <property type="match status" value="1"/>
</dbReference>
<dbReference type="PROSITE" id="PS00211">
    <property type="entry name" value="ABC_TRANSPORTER_1"/>
    <property type="match status" value="2"/>
</dbReference>
<evidence type="ECO:0000313" key="6">
    <source>
        <dbReference type="EMBL" id="WEK13322.1"/>
    </source>
</evidence>
<sequence length="569" mass="60558">MSAVLDVRDLAVAYESRRGRVVAVDGIDIRIEPGEAVALVGETGSGKTTAALASIGLLPRGAVRLRGTVALGGQDITGWSPRRLERILGREVGLVPQDPTASLDPLKTVGWQIGEVFRIHGERDRARISREVEGLLERVGLAETGRIARSFPHELSGGQRQRVLIAGAIALRPGLIVADESTSALDVTVQRTVLDLLDDLRREDGSGLLFVTHDLAVAAERADRIIVLEGGIVQDAGDVRTVLGAAVFGDTAAPDEAVAPPVAAYTRRLVANAPALQPARFRDPAPRRSADGAGGPAIEVADLRKVIPGHRGRSDVHALDGVSFTVPPATTHAIVGESGSGKSTVARIALGLTAPTSGAVRVAGTDLVGPDGRGLTGTALRAFRRRVQLVYQSPYASLNPSMRILDTVAEPLRRFEGLSRAAARREAADLLDRVALGAELHDRRPRELSGGQRQRVAIARALAPKPDVLVLDEPVSALDVTVQAQILRLLDELQRERALTYLFISHDLAVVRQIADTVTVLSRGRVEETGSTRDVFERPRSDYTVALLDAIPAPAFAVTSPSRPHRGTP</sequence>
<keyword evidence="3" id="KW-0547">Nucleotide-binding</keyword>
<dbReference type="GO" id="GO:0005524">
    <property type="term" value="F:ATP binding"/>
    <property type="evidence" value="ECO:0007669"/>
    <property type="project" value="UniProtKB-KW"/>
</dbReference>
<name>A0AAJ5W2H1_9MICO</name>
<dbReference type="GO" id="GO:0016887">
    <property type="term" value="F:ATP hydrolysis activity"/>
    <property type="evidence" value="ECO:0007669"/>
    <property type="project" value="InterPro"/>
</dbReference>
<dbReference type="InterPro" id="IPR003593">
    <property type="entry name" value="AAA+_ATPase"/>
</dbReference>
<accession>A0AAJ5W2H1</accession>